<evidence type="ECO:0000256" key="3">
    <source>
        <dbReference type="ARBA" id="ARBA00022729"/>
    </source>
</evidence>
<evidence type="ECO:0000313" key="10">
    <source>
        <dbReference type="Proteomes" id="UP001565200"/>
    </source>
</evidence>
<evidence type="ECO:0000256" key="1">
    <source>
        <dbReference type="ARBA" id="ARBA00004442"/>
    </source>
</evidence>
<dbReference type="InterPro" id="IPR011990">
    <property type="entry name" value="TPR-like_helical_dom_sf"/>
</dbReference>
<evidence type="ECO:0000259" key="8">
    <source>
        <dbReference type="Pfam" id="PF14322"/>
    </source>
</evidence>
<evidence type="ECO:0000256" key="4">
    <source>
        <dbReference type="ARBA" id="ARBA00023136"/>
    </source>
</evidence>
<comment type="subcellular location">
    <subcellularLocation>
        <location evidence="1">Cell outer membrane</location>
    </subcellularLocation>
</comment>
<evidence type="ECO:0000256" key="6">
    <source>
        <dbReference type="SAM" id="SignalP"/>
    </source>
</evidence>
<gene>
    <name evidence="9" type="ORF">AAK873_09730</name>
</gene>
<organism evidence="9 10">
    <name type="scientific">Heminiphilus faecis</name>
    <dbReference type="NCBI Taxonomy" id="2601703"/>
    <lineage>
        <taxon>Bacteria</taxon>
        <taxon>Pseudomonadati</taxon>
        <taxon>Bacteroidota</taxon>
        <taxon>Bacteroidia</taxon>
        <taxon>Bacteroidales</taxon>
        <taxon>Muribaculaceae</taxon>
        <taxon>Heminiphilus</taxon>
    </lineage>
</organism>
<feature type="signal peptide" evidence="6">
    <location>
        <begin position="1"/>
        <end position="20"/>
    </location>
</feature>
<dbReference type="InterPro" id="IPR033985">
    <property type="entry name" value="SusD-like_N"/>
</dbReference>
<keyword evidence="3 6" id="KW-0732">Signal</keyword>
<dbReference type="EMBL" id="JBCLPP010000026">
    <property type="protein sequence ID" value="MEY8245892.1"/>
    <property type="molecule type" value="Genomic_DNA"/>
</dbReference>
<evidence type="ECO:0000256" key="5">
    <source>
        <dbReference type="ARBA" id="ARBA00023237"/>
    </source>
</evidence>
<dbReference type="Gene3D" id="1.25.40.390">
    <property type="match status" value="1"/>
</dbReference>
<proteinExistence type="inferred from homology"/>
<evidence type="ECO:0000313" key="9">
    <source>
        <dbReference type="EMBL" id="MEY8245892.1"/>
    </source>
</evidence>
<feature type="domain" description="RagB/SusD" evidence="7">
    <location>
        <begin position="284"/>
        <end position="545"/>
    </location>
</feature>
<comment type="caution">
    <text evidence="9">The sequence shown here is derived from an EMBL/GenBank/DDBJ whole genome shotgun (WGS) entry which is preliminary data.</text>
</comment>
<comment type="similarity">
    <text evidence="2">Belongs to the SusD family.</text>
</comment>
<feature type="chain" id="PRO_5046357867" evidence="6">
    <location>
        <begin position="21"/>
        <end position="562"/>
    </location>
</feature>
<feature type="domain" description="SusD-like N-terminal" evidence="8">
    <location>
        <begin position="22"/>
        <end position="218"/>
    </location>
</feature>
<dbReference type="InterPro" id="IPR012944">
    <property type="entry name" value="SusD_RagB_dom"/>
</dbReference>
<keyword evidence="10" id="KW-1185">Reference proteome</keyword>
<dbReference type="Pfam" id="PF14322">
    <property type="entry name" value="SusD-like_3"/>
    <property type="match status" value="1"/>
</dbReference>
<accession>A0ABV4CY35</accession>
<keyword evidence="5" id="KW-0998">Cell outer membrane</keyword>
<evidence type="ECO:0000256" key="2">
    <source>
        <dbReference type="ARBA" id="ARBA00006275"/>
    </source>
</evidence>
<reference evidence="9 10" key="1">
    <citation type="submission" date="2024-03" db="EMBL/GenBank/DDBJ databases">
        <title>Mouse gut bacterial collection (mGBC) of GemPharmatech.</title>
        <authorList>
            <person name="He Y."/>
            <person name="Dong L."/>
            <person name="Wu D."/>
            <person name="Gao X."/>
            <person name="Lin Z."/>
        </authorList>
    </citation>
    <scope>NUCLEOTIDE SEQUENCE [LARGE SCALE GENOMIC DNA]</scope>
    <source>
        <strain evidence="9 10">54-13</strain>
    </source>
</reference>
<dbReference type="Proteomes" id="UP001565200">
    <property type="component" value="Unassembled WGS sequence"/>
</dbReference>
<name>A0ABV4CY35_9BACT</name>
<evidence type="ECO:0000259" key="7">
    <source>
        <dbReference type="Pfam" id="PF07980"/>
    </source>
</evidence>
<sequence length="562" mass="63035">MKTKIAILMAAGCIALSSCDDFLTTQSTSSPSDQTFLDSDEAVSATTYPLYNYAWWGFNEKFYYSVGDGRSNNINAPWSDYIYPYTKLTEQASSPGLHDAWKSFYSVVAQANNTINRIKDFSGPAVTAGAKSQGIAEARFMRGIAYWYIGSIWNRAVLYENTSAMVGNYVVPPHRVTDVIEFAIRDLEYAAANLPKSQANEGRVTCYSAYGLLSRIYLSMAGLTTDGAYDGSNIATDFNRGTRNTYYLDLAKKAAVKCMEGPYSLMDNYGDLFDVKTWNNNRESVFQLQWIAGPNGSGADGCHNPISAFFGWSSMVDDAGWGNATYASYDIIRTYDPAETDRRHYTVTTYGEFYPEFNKKNGGYTVGVTEVDDNAYKKRCHVKKHVLGKFDDNGVSYKQSSGVNTYMMRLAEVYLNLAEAILGNAASTSDAVALEYFNQVRTRAGMPAKNKIDYDDIHYERRIELAFEGQYWYDLLRRAYYQQAEVVNYLNHQDRHAGYEYDESEPCKYAKTSDATDVSTATIASLQFPLSDVDLGRNPRLSETPVAYEFGEREVTPADLFN</sequence>
<dbReference type="RefSeq" id="WP_369863543.1">
    <property type="nucleotide sequence ID" value="NZ_JBCLPP010000026.1"/>
</dbReference>
<dbReference type="SUPFAM" id="SSF48452">
    <property type="entry name" value="TPR-like"/>
    <property type="match status" value="1"/>
</dbReference>
<protein>
    <submittedName>
        <fullName evidence="9">RagB/SusD family nutrient uptake outer membrane protein</fullName>
    </submittedName>
</protein>
<dbReference type="PROSITE" id="PS51257">
    <property type="entry name" value="PROKAR_LIPOPROTEIN"/>
    <property type="match status" value="1"/>
</dbReference>
<keyword evidence="4" id="KW-0472">Membrane</keyword>
<dbReference type="Pfam" id="PF07980">
    <property type="entry name" value="SusD_RagB"/>
    <property type="match status" value="1"/>
</dbReference>